<name>A0A3B3RHG3_9TELE</name>
<dbReference type="STRING" id="1676925.ENSPKIP00000017874"/>
<dbReference type="GO" id="GO:0000981">
    <property type="term" value="F:DNA-binding transcription factor activity, RNA polymerase II-specific"/>
    <property type="evidence" value="ECO:0007669"/>
    <property type="project" value="TreeGrafter"/>
</dbReference>
<dbReference type="GO" id="GO:0005737">
    <property type="term" value="C:cytoplasm"/>
    <property type="evidence" value="ECO:0007669"/>
    <property type="project" value="UniProtKB-SubCell"/>
</dbReference>
<keyword evidence="13" id="KW-1185">Reference proteome</keyword>
<feature type="compositionally biased region" description="Low complexity" evidence="10">
    <location>
        <begin position="190"/>
        <end position="204"/>
    </location>
</feature>
<evidence type="ECO:0000259" key="11">
    <source>
        <dbReference type="PROSITE" id="PS50254"/>
    </source>
</evidence>
<dbReference type="Proteomes" id="UP000261540">
    <property type="component" value="Unplaced"/>
</dbReference>
<dbReference type="AlphaFoldDB" id="A0A3B3RHG3"/>
<dbReference type="Gene3D" id="2.60.40.340">
    <property type="entry name" value="Rel homology domain (RHD), DNA-binding domain"/>
    <property type="match status" value="1"/>
</dbReference>
<dbReference type="FunFam" id="2.60.40.340:FF:000001">
    <property type="entry name" value="Nuclear factor of activated T-cells, cytoplasmic, calcineurin-dependent 2"/>
    <property type="match status" value="1"/>
</dbReference>
<feature type="compositionally biased region" description="Low complexity" evidence="10">
    <location>
        <begin position="212"/>
        <end position="227"/>
    </location>
</feature>
<dbReference type="InterPro" id="IPR008967">
    <property type="entry name" value="p53-like_TF_DNA-bd_sf"/>
</dbReference>
<reference evidence="12" key="1">
    <citation type="submission" date="2025-08" db="UniProtKB">
        <authorList>
            <consortium name="Ensembl"/>
        </authorList>
    </citation>
    <scope>IDENTIFICATION</scope>
</reference>
<evidence type="ECO:0000313" key="12">
    <source>
        <dbReference type="Ensembl" id="ENSPKIP00000017874.1"/>
    </source>
</evidence>
<proteinExistence type="predicted"/>
<evidence type="ECO:0000256" key="4">
    <source>
        <dbReference type="ARBA" id="ARBA00022553"/>
    </source>
</evidence>
<dbReference type="SUPFAM" id="SSF81296">
    <property type="entry name" value="E set domains"/>
    <property type="match status" value="1"/>
</dbReference>
<dbReference type="InterPro" id="IPR013783">
    <property type="entry name" value="Ig-like_fold"/>
</dbReference>
<feature type="region of interest" description="Disordered" evidence="10">
    <location>
        <begin position="188"/>
        <end position="265"/>
    </location>
</feature>
<dbReference type="InterPro" id="IPR032397">
    <property type="entry name" value="RHD_dimer"/>
</dbReference>
<dbReference type="PROSITE" id="PS50254">
    <property type="entry name" value="REL_2"/>
    <property type="match status" value="1"/>
</dbReference>
<keyword evidence="7" id="KW-0238">DNA-binding</keyword>
<reference evidence="12" key="2">
    <citation type="submission" date="2025-09" db="UniProtKB">
        <authorList>
            <consortium name="Ensembl"/>
        </authorList>
    </citation>
    <scope>IDENTIFICATION</scope>
</reference>
<evidence type="ECO:0000256" key="1">
    <source>
        <dbReference type="ARBA" id="ARBA00004123"/>
    </source>
</evidence>
<organism evidence="12 13">
    <name type="scientific">Paramormyrops kingsleyae</name>
    <dbReference type="NCBI Taxonomy" id="1676925"/>
    <lineage>
        <taxon>Eukaryota</taxon>
        <taxon>Metazoa</taxon>
        <taxon>Chordata</taxon>
        <taxon>Craniata</taxon>
        <taxon>Vertebrata</taxon>
        <taxon>Euteleostomi</taxon>
        <taxon>Actinopterygii</taxon>
        <taxon>Neopterygii</taxon>
        <taxon>Teleostei</taxon>
        <taxon>Osteoglossocephala</taxon>
        <taxon>Osteoglossomorpha</taxon>
        <taxon>Osteoglossiformes</taxon>
        <taxon>Mormyridae</taxon>
        <taxon>Paramormyrops</taxon>
    </lineage>
</organism>
<dbReference type="Gene3D" id="2.60.40.10">
    <property type="entry name" value="Immunoglobulins"/>
    <property type="match status" value="1"/>
</dbReference>
<evidence type="ECO:0000256" key="9">
    <source>
        <dbReference type="ARBA" id="ARBA00023242"/>
    </source>
</evidence>
<dbReference type="PANTHER" id="PTHR12533:SF4">
    <property type="entry name" value="NUCLEAR FACTOR OF ACTIVATED T-CELLS, CYTOPLASMIC 2"/>
    <property type="match status" value="1"/>
</dbReference>
<keyword evidence="4" id="KW-0597">Phosphoprotein</keyword>
<keyword evidence="8" id="KW-0804">Transcription</keyword>
<dbReference type="Pfam" id="PF00554">
    <property type="entry name" value="RHD_DNA_bind"/>
    <property type="match status" value="1"/>
</dbReference>
<dbReference type="SUPFAM" id="SSF49417">
    <property type="entry name" value="p53-like transcription factors"/>
    <property type="match status" value="1"/>
</dbReference>
<dbReference type="InterPro" id="IPR011539">
    <property type="entry name" value="RHD_DNA_bind_dom"/>
</dbReference>
<evidence type="ECO:0000256" key="10">
    <source>
        <dbReference type="SAM" id="MobiDB-lite"/>
    </source>
</evidence>
<comment type="subcellular location">
    <subcellularLocation>
        <location evidence="2">Cytoplasm</location>
    </subcellularLocation>
    <subcellularLocation>
        <location evidence="1">Nucleus</location>
    </subcellularLocation>
</comment>
<evidence type="ECO:0000256" key="2">
    <source>
        <dbReference type="ARBA" id="ARBA00004496"/>
    </source>
</evidence>
<dbReference type="GO" id="GO:0007399">
    <property type="term" value="P:nervous system development"/>
    <property type="evidence" value="ECO:0007669"/>
    <property type="project" value="UniProtKB-ARBA"/>
</dbReference>
<feature type="compositionally biased region" description="Low complexity" evidence="10">
    <location>
        <begin position="145"/>
        <end position="157"/>
    </location>
</feature>
<dbReference type="GO" id="GO:0005667">
    <property type="term" value="C:transcription regulator complex"/>
    <property type="evidence" value="ECO:0007669"/>
    <property type="project" value="TreeGrafter"/>
</dbReference>
<keyword evidence="9" id="KW-0539">Nucleus</keyword>
<sequence length="848" mass="92674">MTSFYKDKDPNPAQDELEFDYLFAYGFDGEEQDETISFPQNATGSVLAPMHPHAGVFSEDVKVRGQSPCDSSFLEGAAGYDDQTYLKHYRPGGAAPSPRIEITLSHEQYHQSRSSLGDQAPAGPGYSLPVPRHESSAYREPVCPSPASSNSSTSCHSDVPSPWASPCVSPANNQVLADLYSGFQNFHPASGSPHTSPGGSPCTSLLDESSRGARSPSPRAGSRSSSPQGKRNYEMYHSPNHSRDSSPQLGGHEAHPTSIHAPSASLTHSANGFETVSLDYTPTKVSKTQVDHLSYPGILQEGSTYQQDMRTAATMESYYVMPTSWPSPLLPGICSFSVTSQSPLERPAPSRHDPYELSVEVQPKPHHRAQYETEGSRGAVKAPEGGHPVVQLHGYRGHDPLKLHIFIGTADERVLKPHAFYQVHRITGKTVNTVSLEKMLHGTKVLEIPLEPKKNMEAIIDCVGILKLKNADIELRKGETDVGRKNTCVRLVFRVYIPQPGGQLVTLQVASDPIECSQRSAYELPMVEKQDIESCSVLGGQQMILTGQNFTLDSKVVFMEKTREGHHIWKAEATVDKGKSQASMLFVEVPSYRDPSIAYPVKVNFCVINGKKKRSQPQHFMYTPLTAPYIKTEPLDGSLCGRSSYTAPQAHDYYHNPFSRINVESCLGATVPNCQPRHSNLPGPELCPQQPNPPVAFSPGSRSSGIYHQLGIVVPEVHHPMLVHAMPPALSTCVNAPAVQLLHPGQMLPASQAEHKQVVYTNNCPQAAVTASAALPEACPPVIQPQPYSQTLPKSRPLPEQKFPQPEDKKAAASGNVNIKQENLDQAYLDDVDDIIRKDMTVHGRGQK</sequence>
<evidence type="ECO:0000256" key="8">
    <source>
        <dbReference type="ARBA" id="ARBA00023163"/>
    </source>
</evidence>
<dbReference type="Pfam" id="PF16179">
    <property type="entry name" value="RHD_dimer"/>
    <property type="match status" value="1"/>
</dbReference>
<dbReference type="PRINTS" id="PR01789">
    <property type="entry name" value="NUCFACTORATC"/>
</dbReference>
<feature type="region of interest" description="Disordered" evidence="10">
    <location>
        <begin position="785"/>
        <end position="819"/>
    </location>
</feature>
<dbReference type="GeneTree" id="ENSGT00940000156230"/>
<protein>
    <submittedName>
        <fullName evidence="12">Nuclear factor of activated T-cells, cytoplasmic 2-like</fullName>
    </submittedName>
</protein>
<dbReference type="SMART" id="SM00429">
    <property type="entry name" value="IPT"/>
    <property type="match status" value="1"/>
</dbReference>
<evidence type="ECO:0000256" key="5">
    <source>
        <dbReference type="ARBA" id="ARBA00022737"/>
    </source>
</evidence>
<feature type="domain" description="RHD" evidence="11">
    <location>
        <begin position="339"/>
        <end position="521"/>
    </location>
</feature>
<dbReference type="OrthoDB" id="5346094at2759"/>
<evidence type="ECO:0000256" key="6">
    <source>
        <dbReference type="ARBA" id="ARBA00023015"/>
    </source>
</evidence>
<evidence type="ECO:0000256" key="7">
    <source>
        <dbReference type="ARBA" id="ARBA00023125"/>
    </source>
</evidence>
<dbReference type="Ensembl" id="ENSPKIT00000042393.1">
    <property type="protein sequence ID" value="ENSPKIP00000017874.1"/>
    <property type="gene ID" value="ENSPKIG00000003581.1"/>
</dbReference>
<evidence type="ECO:0000313" key="13">
    <source>
        <dbReference type="Proteomes" id="UP000261540"/>
    </source>
</evidence>
<dbReference type="GO" id="GO:0000978">
    <property type="term" value="F:RNA polymerase II cis-regulatory region sequence-specific DNA binding"/>
    <property type="evidence" value="ECO:0007669"/>
    <property type="project" value="TreeGrafter"/>
</dbReference>
<dbReference type="InterPro" id="IPR014756">
    <property type="entry name" value="Ig_E-set"/>
</dbReference>
<dbReference type="InterPro" id="IPR008366">
    <property type="entry name" value="NFAT"/>
</dbReference>
<keyword evidence="6" id="KW-0805">Transcription regulation</keyword>
<keyword evidence="5" id="KW-0677">Repeat</keyword>
<dbReference type="PANTHER" id="PTHR12533">
    <property type="entry name" value="NFAT"/>
    <property type="match status" value="1"/>
</dbReference>
<dbReference type="InterPro" id="IPR002909">
    <property type="entry name" value="IPT_dom"/>
</dbReference>
<evidence type="ECO:0000256" key="3">
    <source>
        <dbReference type="ARBA" id="ARBA00022490"/>
    </source>
</evidence>
<feature type="region of interest" description="Disordered" evidence="10">
    <location>
        <begin position="108"/>
        <end position="163"/>
    </location>
</feature>
<dbReference type="CTD" id="571865"/>
<dbReference type="KEGG" id="pki:111835865"/>
<accession>A0A3B3RHG3</accession>
<keyword evidence="3" id="KW-0963">Cytoplasm</keyword>
<dbReference type="GO" id="GO:0033173">
    <property type="term" value="P:calcineurin-NFAT signaling cascade"/>
    <property type="evidence" value="ECO:0007669"/>
    <property type="project" value="TreeGrafter"/>
</dbReference>
<dbReference type="GO" id="GO:0005634">
    <property type="term" value="C:nucleus"/>
    <property type="evidence" value="ECO:0007669"/>
    <property type="project" value="UniProtKB-SubCell"/>
</dbReference>
<dbReference type="FunFam" id="2.60.40.10:FF:000040">
    <property type="entry name" value="Nuclear factor of activated T-cells, cytoplasmic, calcineurin-dependent 2"/>
    <property type="match status" value="1"/>
</dbReference>
<dbReference type="InterPro" id="IPR037059">
    <property type="entry name" value="RHD_DNA_bind_dom_sf"/>
</dbReference>